<dbReference type="Proteomes" id="UP001597549">
    <property type="component" value="Unassembled WGS sequence"/>
</dbReference>
<accession>A0ABW5Z5W4</accession>
<dbReference type="Pfam" id="PF14054">
    <property type="entry name" value="DUF4249"/>
    <property type="match status" value="1"/>
</dbReference>
<organism evidence="1 2">
    <name type="scientific">Flavobacterium ardleyense</name>
    <dbReference type="NCBI Taxonomy" id="2038737"/>
    <lineage>
        <taxon>Bacteria</taxon>
        <taxon>Pseudomonadati</taxon>
        <taxon>Bacteroidota</taxon>
        <taxon>Flavobacteriia</taxon>
        <taxon>Flavobacteriales</taxon>
        <taxon>Flavobacteriaceae</taxon>
        <taxon>Flavobacterium</taxon>
    </lineage>
</organism>
<comment type="caution">
    <text evidence="1">The sequence shown here is derived from an EMBL/GenBank/DDBJ whole genome shotgun (WGS) entry which is preliminary data.</text>
</comment>
<name>A0ABW5Z5W4_9FLAO</name>
<evidence type="ECO:0000313" key="2">
    <source>
        <dbReference type="Proteomes" id="UP001597549"/>
    </source>
</evidence>
<protein>
    <submittedName>
        <fullName evidence="1">DUF4249 domain-containing protein</fullName>
    </submittedName>
</protein>
<reference evidence="2" key="1">
    <citation type="journal article" date="2019" name="Int. J. Syst. Evol. Microbiol.">
        <title>The Global Catalogue of Microorganisms (GCM) 10K type strain sequencing project: providing services to taxonomists for standard genome sequencing and annotation.</title>
        <authorList>
            <consortium name="The Broad Institute Genomics Platform"/>
            <consortium name="The Broad Institute Genome Sequencing Center for Infectious Disease"/>
            <person name="Wu L."/>
            <person name="Ma J."/>
        </authorList>
    </citation>
    <scope>NUCLEOTIDE SEQUENCE [LARGE SCALE GENOMIC DNA]</scope>
    <source>
        <strain evidence="2">KCTC 52644</strain>
    </source>
</reference>
<keyword evidence="2" id="KW-1185">Reference proteome</keyword>
<dbReference type="RefSeq" id="WP_379803640.1">
    <property type="nucleotide sequence ID" value="NZ_JBHUOL010000006.1"/>
</dbReference>
<proteinExistence type="predicted"/>
<sequence length="276" mass="30431">MKKIIFYITLFFSATLFTNCEKVVDIDLNNDSPKLVIDAIIKWEKGTTGENQTIKLSLTNDFYTNTILPASGAVVKVFNSTGTEFDFTEVVPNSGDYVCSNFLPVINETYDLTIQYSGEIYTSSSKLFATPEIANVTQETVPGFSGEDQIQIKYFFQDNGAEDNYYLLRIKNPNKAIPEFGAVSDEFFQGNLMFGFYASSKTEPGITLNLSVQGISVGYYNYMSKILSIAGSGGGNPFATTPATVRGNIVNESNIANYALGYFSLSEIDTVDYLVQ</sequence>
<evidence type="ECO:0000313" key="1">
    <source>
        <dbReference type="EMBL" id="MFD2907458.1"/>
    </source>
</evidence>
<dbReference type="EMBL" id="JBHUOL010000006">
    <property type="protein sequence ID" value="MFD2907458.1"/>
    <property type="molecule type" value="Genomic_DNA"/>
</dbReference>
<gene>
    <name evidence="1" type="ORF">ACFSX9_01795</name>
</gene>
<dbReference type="InterPro" id="IPR025345">
    <property type="entry name" value="DUF4249"/>
</dbReference>